<dbReference type="InterPro" id="IPR003673">
    <property type="entry name" value="CoA-Trfase_fam_III"/>
</dbReference>
<accession>A0AAJ0D9V7</accession>
<evidence type="ECO:0000256" key="1">
    <source>
        <dbReference type="ARBA" id="ARBA00008383"/>
    </source>
</evidence>
<dbReference type="InterPro" id="IPR050483">
    <property type="entry name" value="CoA-transferase_III_domain"/>
</dbReference>
<dbReference type="PANTHER" id="PTHR48207:SF3">
    <property type="entry name" value="SUCCINATE--HYDROXYMETHYLGLUTARATE COA-TRANSFERASE"/>
    <property type="match status" value="1"/>
</dbReference>
<evidence type="ECO:0008006" key="5">
    <source>
        <dbReference type="Google" id="ProtNLM"/>
    </source>
</evidence>
<dbReference type="Gene3D" id="3.30.1540.10">
    <property type="entry name" value="formyl-coa transferase, domain 3"/>
    <property type="match status" value="1"/>
</dbReference>
<dbReference type="PANTHER" id="PTHR48207">
    <property type="entry name" value="SUCCINATE--HYDROXYMETHYLGLUTARATE COA-TRANSFERASE"/>
    <property type="match status" value="1"/>
</dbReference>
<dbReference type="SUPFAM" id="SSF89796">
    <property type="entry name" value="CoA-transferase family III (CaiB/BaiF)"/>
    <property type="match status" value="1"/>
</dbReference>
<dbReference type="InterPro" id="IPR044855">
    <property type="entry name" value="CoA-Trfase_III_dom3_sf"/>
</dbReference>
<keyword evidence="4" id="KW-1185">Reference proteome</keyword>
<dbReference type="EMBL" id="JAWDJX010000036">
    <property type="protein sequence ID" value="KAK3049896.1"/>
    <property type="molecule type" value="Genomic_DNA"/>
</dbReference>
<name>A0AAJ0D9V7_9PEZI</name>
<organism evidence="3 4">
    <name type="scientific">Extremus antarcticus</name>
    <dbReference type="NCBI Taxonomy" id="702011"/>
    <lineage>
        <taxon>Eukaryota</taxon>
        <taxon>Fungi</taxon>
        <taxon>Dikarya</taxon>
        <taxon>Ascomycota</taxon>
        <taxon>Pezizomycotina</taxon>
        <taxon>Dothideomycetes</taxon>
        <taxon>Dothideomycetidae</taxon>
        <taxon>Mycosphaerellales</taxon>
        <taxon>Extremaceae</taxon>
        <taxon>Extremus</taxon>
    </lineage>
</organism>
<sequence>MGQRHHVYICARVNGTYRVLAVVHHASMYGISVVRRSIELVNIFRAKANESDIRRELSRAEEMDWSKGSGGTTWDAKATIFPFITTCAVIGTARCDQRRSVLGFATHGVCPEDINLSYEHDDNSQSFTVLDITEPANTSHAFFYPESEIRGQQGAEDPTDSIAGNTLLSAETYLSAYSDAYWTARGESPSKLVGDILKCDALPKLRLSAIQSLWPQSSWSSQCEAYINDTAGAGTSLPSSLRAQCLSRVIDEALRNDPSKTIWTRHAEQLSDFLPQMRARLREAPTIVPLSKRVDLLVYAFADCDMVDLTPFVDLRAAELLELVNKLSERNLKTLKALVLPDMKDLTEEILRKILRNGKIIELNLGETYATEVQDLLEILKSTSLQFFSCPDLYKRAFQSHKAHPKEDDSIRKGTGLRLSRAFFPWGAGTVSPLIQLVYIRKHHNFTTSRLQEGGVKWSELIPTAHERRTLGRRSNFGLIDTPTIFVLPLTDALLSASAMGSTLLPILRYLVGRGDFELRYTTGQALAMSMGYSKQQDKRISPVPAASYYAWDVNRHAPGIENPAYGWSLYVFHEFEDASFDEDVSGEPAAPRIRFAFVSTREDESVVAFDEHQFFGSLSHQPFAYQAEALADEWQRGLSALENVCDPCHGGPSDIYNQSVKARSPLKGTVSCASSEEVEEAFILSVAYNEEATEGPCSKPKPEDPTGESKHALPLQGITVVSLEQAIAAPFCTRQLADMGARVIKVERPGVGDFARNYDTRVNGMASHFVWTNRSKESLALDVKKPEDLAILQKLLTRADVLVQNLAPGASDRLGLSYEKLREKHPALIVCDISGYGQDGPYRDKKAYDLLIQSEAGMLSVTGTATEPAKVGISIADISAGMYAYTNILGAIMQRGKDGKGRKIDISMLESMAEWMSFPMYYTFNNAPVAKPAGASHSAIYPYGPFETDDGSVMLGIQNDREWANFCRGVLDNESLTTDTRFATNSLRSENRDALKKEISDIFAKLTSAQVIEKLDAVSIANAKVNDMQGVWNHPQLRARQRWTEVDTPEGRVPALLPPGFGDGLDARMDAVPAVGQHNKAIIAELDM</sequence>
<dbReference type="AlphaFoldDB" id="A0AAJ0D9V7"/>
<dbReference type="Proteomes" id="UP001271007">
    <property type="component" value="Unassembled WGS sequence"/>
</dbReference>
<reference evidence="3" key="1">
    <citation type="submission" date="2023-04" db="EMBL/GenBank/DDBJ databases">
        <title>Black Yeasts Isolated from many extreme environments.</title>
        <authorList>
            <person name="Coleine C."/>
            <person name="Stajich J.E."/>
            <person name="Selbmann L."/>
        </authorList>
    </citation>
    <scope>NUCLEOTIDE SEQUENCE</scope>
    <source>
        <strain evidence="3">CCFEE 5312</strain>
    </source>
</reference>
<gene>
    <name evidence="3" type="ORF">LTR09_008816</name>
</gene>
<comment type="similarity">
    <text evidence="1">Belongs to the CoA-transferase III family.</text>
</comment>
<evidence type="ECO:0000313" key="3">
    <source>
        <dbReference type="EMBL" id="KAK3049896.1"/>
    </source>
</evidence>
<protein>
    <recommendedName>
        <fullName evidence="5">CoA-transferase family III</fullName>
    </recommendedName>
</protein>
<evidence type="ECO:0000256" key="2">
    <source>
        <dbReference type="ARBA" id="ARBA00022679"/>
    </source>
</evidence>
<dbReference type="GO" id="GO:0008410">
    <property type="term" value="F:CoA-transferase activity"/>
    <property type="evidence" value="ECO:0007669"/>
    <property type="project" value="TreeGrafter"/>
</dbReference>
<evidence type="ECO:0000313" key="4">
    <source>
        <dbReference type="Proteomes" id="UP001271007"/>
    </source>
</evidence>
<keyword evidence="2" id="KW-0808">Transferase</keyword>
<dbReference type="Pfam" id="PF02515">
    <property type="entry name" value="CoA_transf_3"/>
    <property type="match status" value="1"/>
</dbReference>
<comment type="caution">
    <text evidence="3">The sequence shown here is derived from an EMBL/GenBank/DDBJ whole genome shotgun (WGS) entry which is preliminary data.</text>
</comment>
<dbReference type="Gene3D" id="3.40.50.10540">
    <property type="entry name" value="Crotonobetainyl-coa:carnitine coa-transferase, domain 1"/>
    <property type="match status" value="1"/>
</dbReference>
<proteinExistence type="inferred from homology"/>
<dbReference type="InterPro" id="IPR023606">
    <property type="entry name" value="CoA-Trfase_III_dom_1_sf"/>
</dbReference>